<evidence type="ECO:0000313" key="5">
    <source>
        <dbReference type="Proteomes" id="UP000235145"/>
    </source>
</evidence>
<dbReference type="EMBL" id="NBSK02000009">
    <property type="protein sequence ID" value="KAJ0188167.1"/>
    <property type="molecule type" value="Genomic_DNA"/>
</dbReference>
<dbReference type="InterPro" id="IPR025724">
    <property type="entry name" value="GAG-pre-integrase_dom"/>
</dbReference>
<comment type="caution">
    <text evidence="4">The sequence shown here is derived from an EMBL/GenBank/DDBJ whole genome shotgun (WGS) entry which is preliminary data.</text>
</comment>
<accession>A0A9R1UIR2</accession>
<dbReference type="Proteomes" id="UP000235145">
    <property type="component" value="Unassembled WGS sequence"/>
</dbReference>
<dbReference type="InterPro" id="IPR054722">
    <property type="entry name" value="PolX-like_BBD"/>
</dbReference>
<protein>
    <recommendedName>
        <fullName evidence="6">GAG-pre-integrase domain-containing protein</fullName>
    </recommendedName>
</protein>
<evidence type="ECO:0000313" key="4">
    <source>
        <dbReference type="EMBL" id="KAJ0188167.1"/>
    </source>
</evidence>
<keyword evidence="5" id="KW-1185">Reference proteome</keyword>
<feature type="compositionally biased region" description="Basic residues" evidence="1">
    <location>
        <begin position="69"/>
        <end position="84"/>
    </location>
</feature>
<dbReference type="Pfam" id="PF13976">
    <property type="entry name" value="gag_pre-integrs"/>
    <property type="match status" value="1"/>
</dbReference>
<reference evidence="4 5" key="1">
    <citation type="journal article" date="2017" name="Nat. Commun.">
        <title>Genome assembly with in vitro proximity ligation data and whole-genome triplication in lettuce.</title>
        <authorList>
            <person name="Reyes-Chin-Wo S."/>
            <person name="Wang Z."/>
            <person name="Yang X."/>
            <person name="Kozik A."/>
            <person name="Arikit S."/>
            <person name="Song C."/>
            <person name="Xia L."/>
            <person name="Froenicke L."/>
            <person name="Lavelle D.O."/>
            <person name="Truco M.J."/>
            <person name="Xia R."/>
            <person name="Zhu S."/>
            <person name="Xu C."/>
            <person name="Xu H."/>
            <person name="Xu X."/>
            <person name="Cox K."/>
            <person name="Korf I."/>
            <person name="Meyers B.C."/>
            <person name="Michelmore R.W."/>
        </authorList>
    </citation>
    <scope>NUCLEOTIDE SEQUENCE [LARGE SCALE GENOMIC DNA]</scope>
    <source>
        <strain evidence="5">cv. Salinas</strain>
        <tissue evidence="4">Seedlings</tissue>
    </source>
</reference>
<evidence type="ECO:0008006" key="6">
    <source>
        <dbReference type="Google" id="ProtNLM"/>
    </source>
</evidence>
<gene>
    <name evidence="4" type="ORF">LSAT_V11C900456030</name>
</gene>
<feature type="domain" description="Retrovirus-related Pol polyprotein from transposon TNT 1-94-like beta-barrel" evidence="3">
    <location>
        <begin position="171"/>
        <end position="248"/>
    </location>
</feature>
<feature type="compositionally biased region" description="Low complexity" evidence="1">
    <location>
        <begin position="23"/>
        <end position="38"/>
    </location>
</feature>
<organism evidence="4 5">
    <name type="scientific">Lactuca sativa</name>
    <name type="common">Garden lettuce</name>
    <dbReference type="NCBI Taxonomy" id="4236"/>
    <lineage>
        <taxon>Eukaryota</taxon>
        <taxon>Viridiplantae</taxon>
        <taxon>Streptophyta</taxon>
        <taxon>Embryophyta</taxon>
        <taxon>Tracheophyta</taxon>
        <taxon>Spermatophyta</taxon>
        <taxon>Magnoliopsida</taxon>
        <taxon>eudicotyledons</taxon>
        <taxon>Gunneridae</taxon>
        <taxon>Pentapetalae</taxon>
        <taxon>asterids</taxon>
        <taxon>campanulids</taxon>
        <taxon>Asterales</taxon>
        <taxon>Asteraceae</taxon>
        <taxon>Cichorioideae</taxon>
        <taxon>Cichorieae</taxon>
        <taxon>Lactucinae</taxon>
        <taxon>Lactuca</taxon>
    </lineage>
</organism>
<name>A0A9R1UIR2_LACSA</name>
<evidence type="ECO:0000256" key="1">
    <source>
        <dbReference type="SAM" id="MobiDB-lite"/>
    </source>
</evidence>
<dbReference type="Pfam" id="PF22936">
    <property type="entry name" value="Pol_BBD"/>
    <property type="match status" value="1"/>
</dbReference>
<evidence type="ECO:0000259" key="2">
    <source>
        <dbReference type="Pfam" id="PF13976"/>
    </source>
</evidence>
<dbReference type="AlphaFoldDB" id="A0A9R1UIR2"/>
<evidence type="ECO:0000259" key="3">
    <source>
        <dbReference type="Pfam" id="PF22936"/>
    </source>
</evidence>
<feature type="domain" description="GAG-pre-integrase" evidence="2">
    <location>
        <begin position="281"/>
        <end position="344"/>
    </location>
</feature>
<feature type="region of interest" description="Disordered" evidence="1">
    <location>
        <begin position="110"/>
        <end position="130"/>
    </location>
</feature>
<proteinExistence type="predicted"/>
<feature type="compositionally biased region" description="Pro residues" evidence="1">
    <location>
        <begin position="111"/>
        <end position="125"/>
    </location>
</feature>
<sequence length="374" mass="41391">MEEARKANQISPNTSFLVVARPTTTTTGKHPTTTALHTATGYSPSQQPAPDSQHNHQHGRGYSESTPRGRGRGSHGRGRGHGRGRSGNFHGHHFYLQQWNSNPYQNWQQWSPPPCPYPTAPPSRPLRPGTPGSGILGAPPTHAYAASEKYYTPTNFEQALHTMTLNPDQNWYLDTGATNHMTHSIGTLSSYINNSIPNHIVIGNGFKIPINGTGHTTLSPPLPPLKINNALVAPHLIKNLLSVRRLTTDNHIAIEFDPFGFLVKDLQTKITILRCDSTGDLYLLSLPTARTIPSTFAALSQDLWHQRLGHPGVSLLHILNKHKSISVSKFSDSKICQTCVFGKHIKLPFNDSLSTTMLPFDIIHKFFVDISYYK</sequence>
<feature type="region of interest" description="Disordered" evidence="1">
    <location>
        <begin position="1"/>
        <end position="91"/>
    </location>
</feature>
<feature type="compositionally biased region" description="Polar residues" evidence="1">
    <location>
        <begin position="40"/>
        <end position="52"/>
    </location>
</feature>